<proteinExistence type="predicted"/>
<evidence type="ECO:0000313" key="2">
    <source>
        <dbReference type="EMBL" id="RWA13419.1"/>
    </source>
</evidence>
<protein>
    <recommendedName>
        <fullName evidence="4">Stc1 domain-containing protein</fullName>
    </recommendedName>
</protein>
<name>A0A439DGC3_9PEZI</name>
<gene>
    <name evidence="2" type="ORF">EKO27_g1673</name>
</gene>
<comment type="caution">
    <text evidence="2">The sequence shown here is derived from an EMBL/GenBank/DDBJ whole genome shotgun (WGS) entry which is preliminary data.</text>
</comment>
<dbReference type="EMBL" id="RYZI01000027">
    <property type="protein sequence ID" value="RWA13419.1"/>
    <property type="molecule type" value="Genomic_DNA"/>
</dbReference>
<feature type="region of interest" description="Disordered" evidence="1">
    <location>
        <begin position="576"/>
        <end position="617"/>
    </location>
</feature>
<dbReference type="AlphaFoldDB" id="A0A439DGC3"/>
<evidence type="ECO:0000313" key="3">
    <source>
        <dbReference type="Proteomes" id="UP000286045"/>
    </source>
</evidence>
<feature type="region of interest" description="Disordered" evidence="1">
    <location>
        <begin position="716"/>
        <end position="772"/>
    </location>
</feature>
<feature type="compositionally biased region" description="Pro residues" evidence="1">
    <location>
        <begin position="280"/>
        <end position="289"/>
    </location>
</feature>
<feature type="region of interest" description="Disordered" evidence="1">
    <location>
        <begin position="1"/>
        <end position="28"/>
    </location>
</feature>
<accession>A0A439DGC3</accession>
<feature type="region of interest" description="Disordered" evidence="1">
    <location>
        <begin position="84"/>
        <end position="163"/>
    </location>
</feature>
<dbReference type="Proteomes" id="UP000286045">
    <property type="component" value="Unassembled WGS sequence"/>
</dbReference>
<feature type="region of interest" description="Disordered" evidence="1">
    <location>
        <begin position="401"/>
        <end position="467"/>
    </location>
</feature>
<feature type="compositionally biased region" description="Basic and acidic residues" evidence="1">
    <location>
        <begin position="650"/>
        <end position="664"/>
    </location>
</feature>
<keyword evidence="3" id="KW-1185">Reference proteome</keyword>
<evidence type="ECO:0000256" key="1">
    <source>
        <dbReference type="SAM" id="MobiDB-lite"/>
    </source>
</evidence>
<feature type="region of interest" description="Disordered" evidence="1">
    <location>
        <begin position="537"/>
        <end position="562"/>
    </location>
</feature>
<evidence type="ECO:0008006" key="4">
    <source>
        <dbReference type="Google" id="ProtNLM"/>
    </source>
</evidence>
<dbReference type="STRING" id="363999.A0A439DGC3"/>
<feature type="region of interest" description="Disordered" evidence="1">
    <location>
        <begin position="633"/>
        <end position="687"/>
    </location>
</feature>
<feature type="compositionally biased region" description="Polar residues" evidence="1">
    <location>
        <begin position="633"/>
        <end position="644"/>
    </location>
</feature>
<feature type="compositionally biased region" description="Polar residues" evidence="1">
    <location>
        <begin position="734"/>
        <end position="761"/>
    </location>
</feature>
<organism evidence="2 3">
    <name type="scientific">Xylaria grammica</name>
    <dbReference type="NCBI Taxonomy" id="363999"/>
    <lineage>
        <taxon>Eukaryota</taxon>
        <taxon>Fungi</taxon>
        <taxon>Dikarya</taxon>
        <taxon>Ascomycota</taxon>
        <taxon>Pezizomycotina</taxon>
        <taxon>Sordariomycetes</taxon>
        <taxon>Xylariomycetidae</taxon>
        <taxon>Xylariales</taxon>
        <taxon>Xylariaceae</taxon>
        <taxon>Xylaria</taxon>
    </lineage>
</organism>
<sequence>MPAVVRRANKLPRSTGSTSSQPLLQEADRDTLFLPMNDHIYLTQTKDRKPALGRKKTGKLLEDFGFDILGQSLGVPSRKDYEREARPLSVVSQSSGLVTAPDTPRPSRAHTHEDAESPVVYRKANSRHSSSTALPIEIARYKDPDHSGSHPQNPSPLRPQAFNQHYIPPPPPPPPSIVGWRKHSMSNIGVAPIPMSYYDAAYQPTNLSSYSYNGPAGSHGVANWGNSQCHVPSQYLNHLGISMPQTTAIPMLPLYRQPSQPQPTEIPHAQTIPTFRSASIPPPPPPPLPQQDWPQPLAMETGQAKASRQYPKQASNTKKAMGRAHQTENLIRDARQTYENVKNSEAVKQRLSKRIHHVHVCAGCGKKRSTRFQKAHPLKRGEIPALNYCYNCLKDAADTDCHTSDEDAGGGSPIRKGCTKRDKHDPSLTEAKKTRQNRKEASVPWPSSDEGHTIANGNYTYEQSRRGPRWVKKSNRFGSFSRLFARKVTSHSRPKSASRSIDKAPKSPIRLGDGGAGGRARAIREAEALALPRAKYSNVESRSTKHGSPLVPQVKEPDKVKNDAKVRTISANRLPSARTRVPRPRSQLESARVECPPSTSTNDSAHVIGSPPCLDAGDDDRVAPMLRPATMETFSNTSNRNTPNAARRTAGRENTCDDAHERVKTGRPYSSAAADRTNVPRDGSGLGLRAPVSESLRIPVDAGAEVALKEAADKPTGYIDTSFHSDEFRMPSNHGPQINPGQTETRHQVPSSDNSGRSPPSGNAPEVVGNPKVPFNWGEPLTPTDVPYVADPNPSCVVSDSWSDYQADIEREVEEMAERDLAFAVSYNSDSDHSHSGTATLSITEADAEKDVEDYTPTKKIEFSDEEEQQQKFANSKSHIEPFVAHPKHSSNLIAGLLDRQQDNMYNESHSGQNVDDDVDYPSPVGSSLIGHTGHSAENLVQNTPTRLADGRRFMRLSSA</sequence>
<feature type="compositionally biased region" description="Polar residues" evidence="1">
    <location>
        <begin position="304"/>
        <end position="318"/>
    </location>
</feature>
<feature type="region of interest" description="Disordered" evidence="1">
    <location>
        <begin position="488"/>
        <end position="517"/>
    </location>
</feature>
<feature type="compositionally biased region" description="Basic and acidic residues" evidence="1">
    <location>
        <begin position="419"/>
        <end position="441"/>
    </location>
</feature>
<feature type="compositionally biased region" description="Polar residues" evidence="1">
    <location>
        <begin position="12"/>
        <end position="23"/>
    </location>
</feature>
<feature type="compositionally biased region" description="Basic and acidic residues" evidence="1">
    <location>
        <begin position="139"/>
        <end position="148"/>
    </location>
</feature>
<feature type="region of interest" description="Disordered" evidence="1">
    <location>
        <begin position="274"/>
        <end position="325"/>
    </location>
</feature>
<reference evidence="2 3" key="1">
    <citation type="submission" date="2018-12" db="EMBL/GenBank/DDBJ databases">
        <title>Draft genome sequence of Xylaria grammica IHI A82.</title>
        <authorList>
            <person name="Buettner E."/>
            <person name="Kellner H."/>
        </authorList>
    </citation>
    <scope>NUCLEOTIDE SEQUENCE [LARGE SCALE GENOMIC DNA]</scope>
    <source>
        <strain evidence="2 3">IHI A82</strain>
    </source>
</reference>